<evidence type="ECO:0000256" key="3">
    <source>
        <dbReference type="ARBA" id="ARBA00020983"/>
    </source>
</evidence>
<dbReference type="GO" id="GO:0000139">
    <property type="term" value="C:Golgi membrane"/>
    <property type="evidence" value="ECO:0007669"/>
    <property type="project" value="UniProtKB-SubCell"/>
</dbReference>
<reference evidence="11" key="1">
    <citation type="journal article" date="2019" name="Environ. Microbiol.">
        <title>Fungal ecological strategies reflected in gene transcription - a case study of two litter decomposers.</title>
        <authorList>
            <person name="Barbi F."/>
            <person name="Kohler A."/>
            <person name="Barry K."/>
            <person name="Baskaran P."/>
            <person name="Daum C."/>
            <person name="Fauchery L."/>
            <person name="Ihrmark K."/>
            <person name="Kuo A."/>
            <person name="LaButti K."/>
            <person name="Lipzen A."/>
            <person name="Morin E."/>
            <person name="Grigoriev I.V."/>
            <person name="Henrissat B."/>
            <person name="Lindahl B."/>
            <person name="Martin F."/>
        </authorList>
    </citation>
    <scope>NUCLEOTIDE SEQUENCE</scope>
    <source>
        <strain evidence="11">JB14</strain>
    </source>
</reference>
<dbReference type="PANTHER" id="PTHR21311:SF0">
    <property type="entry name" value="CONSERVED OLIGOMERIC GOLGI COMPLEX SUBUNIT 8"/>
    <property type="match status" value="1"/>
</dbReference>
<keyword evidence="4" id="KW-0813">Transport</keyword>
<feature type="compositionally biased region" description="Polar residues" evidence="9">
    <location>
        <begin position="308"/>
        <end position="318"/>
    </location>
</feature>
<feature type="region of interest" description="Disordered" evidence="9">
    <location>
        <begin position="223"/>
        <end position="330"/>
    </location>
</feature>
<dbReference type="SUPFAM" id="SSF49503">
    <property type="entry name" value="Cupredoxins"/>
    <property type="match status" value="1"/>
</dbReference>
<keyword evidence="5" id="KW-0653">Protein transport</keyword>
<keyword evidence="6" id="KW-0333">Golgi apparatus</keyword>
<evidence type="ECO:0000256" key="1">
    <source>
        <dbReference type="ARBA" id="ARBA00004395"/>
    </source>
</evidence>
<evidence type="ECO:0000256" key="9">
    <source>
        <dbReference type="SAM" id="MobiDB-lite"/>
    </source>
</evidence>
<protein>
    <recommendedName>
        <fullName evidence="3">Conserved oligomeric Golgi complex subunit 8</fullName>
    </recommendedName>
    <alternativeName>
        <fullName evidence="8">Component of oligomeric Golgi complex 8</fullName>
    </alternativeName>
</protein>
<keyword evidence="10" id="KW-1133">Transmembrane helix</keyword>
<dbReference type="GO" id="GO:0017119">
    <property type="term" value="C:Golgi transport complex"/>
    <property type="evidence" value="ECO:0007669"/>
    <property type="project" value="InterPro"/>
</dbReference>
<comment type="similarity">
    <text evidence="2">Belongs to the COG8 family.</text>
</comment>
<dbReference type="AlphaFoldDB" id="A0A6A4ICI8"/>
<evidence type="ECO:0000256" key="5">
    <source>
        <dbReference type="ARBA" id="ARBA00022927"/>
    </source>
</evidence>
<keyword evidence="12" id="KW-1185">Reference proteome</keyword>
<feature type="transmembrane region" description="Helical" evidence="10">
    <location>
        <begin position="195"/>
        <end position="218"/>
    </location>
</feature>
<dbReference type="PANTHER" id="PTHR21311">
    <property type="entry name" value="CONSERVED OLIGOMERIC GOLGI COMPLEX COMPONENT 8"/>
    <property type="match status" value="1"/>
</dbReference>
<dbReference type="CDD" id="cd00920">
    <property type="entry name" value="Cupredoxin"/>
    <property type="match status" value="1"/>
</dbReference>
<dbReference type="Gene3D" id="2.60.40.420">
    <property type="entry name" value="Cupredoxins - blue copper proteins"/>
    <property type="match status" value="1"/>
</dbReference>
<evidence type="ECO:0000256" key="2">
    <source>
        <dbReference type="ARBA" id="ARBA00006419"/>
    </source>
</evidence>
<evidence type="ECO:0000256" key="8">
    <source>
        <dbReference type="ARBA" id="ARBA00031347"/>
    </source>
</evidence>
<comment type="subcellular location">
    <subcellularLocation>
        <location evidence="1">Golgi apparatus membrane</location>
        <topology evidence="1">Peripheral membrane protein</topology>
    </subcellularLocation>
</comment>
<gene>
    <name evidence="11" type="ORF">BT96DRAFT_1014059</name>
</gene>
<dbReference type="InterPro" id="IPR007255">
    <property type="entry name" value="COG8"/>
</dbReference>
<keyword evidence="10" id="KW-0812">Transmembrane</keyword>
<feature type="region of interest" description="Disordered" evidence="9">
    <location>
        <begin position="657"/>
        <end position="676"/>
    </location>
</feature>
<name>A0A6A4ICI8_9AGAR</name>
<keyword evidence="7 10" id="KW-0472">Membrane</keyword>
<evidence type="ECO:0000313" key="11">
    <source>
        <dbReference type="EMBL" id="KAE9407483.1"/>
    </source>
</evidence>
<evidence type="ECO:0000256" key="4">
    <source>
        <dbReference type="ARBA" id="ARBA00022448"/>
    </source>
</evidence>
<dbReference type="OrthoDB" id="1921208at2759"/>
<dbReference type="GO" id="GO:0006891">
    <property type="term" value="P:intra-Golgi vesicle-mediated transport"/>
    <property type="evidence" value="ECO:0007669"/>
    <property type="project" value="TreeGrafter"/>
</dbReference>
<organism evidence="11 12">
    <name type="scientific">Gymnopus androsaceus JB14</name>
    <dbReference type="NCBI Taxonomy" id="1447944"/>
    <lineage>
        <taxon>Eukaryota</taxon>
        <taxon>Fungi</taxon>
        <taxon>Dikarya</taxon>
        <taxon>Basidiomycota</taxon>
        <taxon>Agaricomycotina</taxon>
        <taxon>Agaricomycetes</taxon>
        <taxon>Agaricomycetidae</taxon>
        <taxon>Agaricales</taxon>
        <taxon>Marasmiineae</taxon>
        <taxon>Omphalotaceae</taxon>
        <taxon>Gymnopus</taxon>
    </lineage>
</organism>
<feature type="compositionally biased region" description="Low complexity" evidence="9">
    <location>
        <begin position="275"/>
        <end position="286"/>
    </location>
</feature>
<sequence length="791" mass="85028">MFFFILCSIVSVLGQTTHMVSVGDNGSFYNPPTVAAGLNDIVTFVFTGQGSHGVAQSTYSDPCTPLSGGFNSGLYSLSNSTNPNEAPVWSIQITDDVDPIYFFCPNTHPVSHCGSGMVGVINTPSQANYSTFVVLAKGTTTTITSQPPYAATGSGAFALATPTLLRFRHRRLPQRQRPLQPPMSTLLANHTPEPLIGGAVGGCLVVGLVIIAVVYMLLRRHRQQQPQSAPPQQSPNYYTDRQLPPGAPGIMERGMGERGKCVQAGRYDPDAGHVAGSSSFTSAASSNIKRTDSDPVRNNPGHSRLLSHPSSDQMSLGSSGVGAGMETGQQKIGGKDVNTLAKEIAAVLIQNNAAAEIGANFAAVSSRTMSPPHYQAEQLLDYDIPLLINTCVRNSSLSEVLSLASHARGLIAVYPTPPLILTSVPAEVDVAINHMLVSLVTTLHEPNRKLPALWKAVNFLRKMEGAFGGEEEIALAFLSGRELCLKGSLESLRRDIFRIIAVDGEPSARDKEDLAKYLAVAGLWREGHVLHEVTRSINDIRIACVQNHLIPLLTSSQFSKPPIASLSMSSLPPLVTQLTYCAAALARVGAEFRPTVAHCVSDAVTCIFISNISLVEKRFLSQFKRSVQSKKSSERKVNLRSPSTWLLFAEALESNQLPKSIPPNPTTKSHAPPSLLTSYPPLTTHANEIIEVFNALRACAPISAARGYQYFSDCSADGKGNGDIGHEELQDQNLISPTDGLGILEIFGHLLVREGRVIFDYVIVVLELEESLVGDSSSRVSMKPHASMPLL</sequence>
<evidence type="ECO:0000256" key="7">
    <source>
        <dbReference type="ARBA" id="ARBA00023136"/>
    </source>
</evidence>
<evidence type="ECO:0000313" key="12">
    <source>
        <dbReference type="Proteomes" id="UP000799118"/>
    </source>
</evidence>
<dbReference type="Proteomes" id="UP000799118">
    <property type="component" value="Unassembled WGS sequence"/>
</dbReference>
<dbReference type="InterPro" id="IPR008972">
    <property type="entry name" value="Cupredoxin"/>
</dbReference>
<dbReference type="EMBL" id="ML769395">
    <property type="protein sequence ID" value="KAE9407483.1"/>
    <property type="molecule type" value="Genomic_DNA"/>
</dbReference>
<dbReference type="GO" id="GO:0015031">
    <property type="term" value="P:protein transport"/>
    <property type="evidence" value="ECO:0007669"/>
    <property type="project" value="UniProtKB-KW"/>
</dbReference>
<dbReference type="Pfam" id="PF04124">
    <property type="entry name" value="Dor1"/>
    <property type="match status" value="1"/>
</dbReference>
<evidence type="ECO:0000256" key="10">
    <source>
        <dbReference type="SAM" id="Phobius"/>
    </source>
</evidence>
<proteinExistence type="inferred from homology"/>
<accession>A0A6A4ICI8</accession>
<evidence type="ECO:0000256" key="6">
    <source>
        <dbReference type="ARBA" id="ARBA00023034"/>
    </source>
</evidence>